<dbReference type="AlphaFoldDB" id="S8DM69"/>
<dbReference type="InParanoid" id="S8DM69"/>
<reference evidence="1 2" key="1">
    <citation type="journal article" date="2012" name="Science">
        <title>The Paleozoic origin of enzymatic lignin decomposition reconstructed from 31 fungal genomes.</title>
        <authorList>
            <person name="Floudas D."/>
            <person name="Binder M."/>
            <person name="Riley R."/>
            <person name="Barry K."/>
            <person name="Blanchette R.A."/>
            <person name="Henrissat B."/>
            <person name="Martinez A.T."/>
            <person name="Otillar R."/>
            <person name="Spatafora J.W."/>
            <person name="Yadav J.S."/>
            <person name="Aerts A."/>
            <person name="Benoit I."/>
            <person name="Boyd A."/>
            <person name="Carlson A."/>
            <person name="Copeland A."/>
            <person name="Coutinho P.M."/>
            <person name="de Vries R.P."/>
            <person name="Ferreira P."/>
            <person name="Findley K."/>
            <person name="Foster B."/>
            <person name="Gaskell J."/>
            <person name="Glotzer D."/>
            <person name="Gorecki P."/>
            <person name="Heitman J."/>
            <person name="Hesse C."/>
            <person name="Hori C."/>
            <person name="Igarashi K."/>
            <person name="Jurgens J.A."/>
            <person name="Kallen N."/>
            <person name="Kersten P."/>
            <person name="Kohler A."/>
            <person name="Kuees U."/>
            <person name="Kumar T.K.A."/>
            <person name="Kuo A."/>
            <person name="LaButti K."/>
            <person name="Larrondo L.F."/>
            <person name="Lindquist E."/>
            <person name="Ling A."/>
            <person name="Lombard V."/>
            <person name="Lucas S."/>
            <person name="Lundell T."/>
            <person name="Martin R."/>
            <person name="McLaughlin D.J."/>
            <person name="Morgenstern I."/>
            <person name="Morin E."/>
            <person name="Murat C."/>
            <person name="Nagy L.G."/>
            <person name="Nolan M."/>
            <person name="Ohm R.A."/>
            <person name="Patyshakuliyeva A."/>
            <person name="Rokas A."/>
            <person name="Ruiz-Duenas F.J."/>
            <person name="Sabat G."/>
            <person name="Salamov A."/>
            <person name="Samejima M."/>
            <person name="Schmutz J."/>
            <person name="Slot J.C."/>
            <person name="St John F."/>
            <person name="Stenlid J."/>
            <person name="Sun H."/>
            <person name="Sun S."/>
            <person name="Syed K."/>
            <person name="Tsang A."/>
            <person name="Wiebenga A."/>
            <person name="Young D."/>
            <person name="Pisabarro A."/>
            <person name="Eastwood D.C."/>
            <person name="Martin F."/>
            <person name="Cullen D."/>
            <person name="Grigoriev I.V."/>
            <person name="Hibbett D.S."/>
        </authorList>
    </citation>
    <scope>NUCLEOTIDE SEQUENCE</scope>
    <source>
        <strain evidence="2">FP-58527</strain>
    </source>
</reference>
<dbReference type="HOGENOM" id="CLU_1372247_0_0_1"/>
<dbReference type="Proteomes" id="UP000015241">
    <property type="component" value="Unassembled WGS sequence"/>
</dbReference>
<keyword evidence="2" id="KW-1185">Reference proteome</keyword>
<dbReference type="EMBL" id="KE504614">
    <property type="protein sequence ID" value="EPS92423.1"/>
    <property type="molecule type" value="Genomic_DNA"/>
</dbReference>
<name>S8DM69_FOMSC</name>
<evidence type="ECO:0000313" key="2">
    <source>
        <dbReference type="Proteomes" id="UP000015241"/>
    </source>
</evidence>
<proteinExistence type="predicted"/>
<accession>S8DM69</accession>
<evidence type="ECO:0000313" key="1">
    <source>
        <dbReference type="EMBL" id="EPS92423.1"/>
    </source>
</evidence>
<protein>
    <submittedName>
        <fullName evidence="1">Uncharacterized protein</fullName>
    </submittedName>
</protein>
<gene>
    <name evidence="1" type="ORF">FOMPIDRAFT_1056894</name>
</gene>
<sequence>MPPVSVPMIGLVKDGRILVPLSQPVTQQTFTCLNPWHEKGANPVDIEVWSTGTKTWCPVSSNCISLDVKHTELPVLHLPRGRLCTGPPNRSTLESMSHSAHSMALGRVPVAPMCSMKAQMYDLKYIWPKDFEHSRTYCNTLWKVDGDAISPYPNLRCIDDMWEMDGTGNELAMGLVSPPWKMQQMILDSTGDDSGEESD</sequence>
<organism evidence="1 2">
    <name type="scientific">Fomitopsis schrenkii</name>
    <name type="common">Brown rot fungus</name>
    <dbReference type="NCBI Taxonomy" id="2126942"/>
    <lineage>
        <taxon>Eukaryota</taxon>
        <taxon>Fungi</taxon>
        <taxon>Dikarya</taxon>
        <taxon>Basidiomycota</taxon>
        <taxon>Agaricomycotina</taxon>
        <taxon>Agaricomycetes</taxon>
        <taxon>Polyporales</taxon>
        <taxon>Fomitopsis</taxon>
    </lineage>
</organism>